<dbReference type="GO" id="GO:0046718">
    <property type="term" value="P:symbiont entry into host cell"/>
    <property type="evidence" value="ECO:0007669"/>
    <property type="project" value="UniProtKB-KW"/>
</dbReference>
<evidence type="ECO:0000256" key="3">
    <source>
        <dbReference type="ARBA" id="ARBA00022612"/>
    </source>
</evidence>
<evidence type="ECO:0000313" key="7">
    <source>
        <dbReference type="EMBL" id="KKL65285.1"/>
    </source>
</evidence>
<dbReference type="GO" id="GO:0044423">
    <property type="term" value="C:virion component"/>
    <property type="evidence" value="ECO:0007669"/>
    <property type="project" value="UniProtKB-KW"/>
</dbReference>
<evidence type="ECO:0000256" key="6">
    <source>
        <dbReference type="ARBA" id="ARBA00023296"/>
    </source>
</evidence>
<name>A0A0F9G732_9ZZZZ</name>
<feature type="non-terminal residue" evidence="7">
    <location>
        <position position="1"/>
    </location>
</feature>
<evidence type="ECO:0000256" key="4">
    <source>
        <dbReference type="ARBA" id="ARBA00022844"/>
    </source>
</evidence>
<dbReference type="Pfam" id="PF12236">
    <property type="entry name" value="Head-tail_con"/>
    <property type="match status" value="1"/>
</dbReference>
<sequence length="501" mass="56642">DFTYRRNLGTEFASNLFSSYPQIARRELGNAFSTMLRPKDKVWAHMTVEDPDSLGHAAKVWLERATKIQRRVMYDRQSQFVRATKEGDQDFATFGQCVIQRETDWARPGLTYRSHHLRDTAWTEGNNGQVNQIHRNWNPNVQDLCEKFSKRAGCSVHPEVLKFNSGLDRFKEIPCRAVVMPTEMFGGDKKYRQPWVHLYIDVANKHIMEEIGLWTHGYTIPRWTTVSGSQYGFSPAVTAGLADARLIQAMTLTLLEAGEMAVRPAMIATIEAVRSDMQLFAGGTTWVDAAYDEKLGEALRPIPLDLRGLPFGLEQQADVREMLATAFFLNKISMPLRDKEMTAYEASRIWMQYIQDAIPLFEPMETDYNGSMQEDTFSELMRLGTFGPVEEVPEELLEQEITFRFESPLHDAIERVEAETFVESTELILAAAELDENAGAVMDVVKSLRGALKGIGQKEENMRSEEDFEAIAAERVEARQMAEALATAQQGADVVKTAADA</sequence>
<keyword evidence="6" id="KW-1160">Virus entry into host cell</keyword>
<evidence type="ECO:0000256" key="5">
    <source>
        <dbReference type="ARBA" id="ARBA00023219"/>
    </source>
</evidence>
<keyword evidence="4" id="KW-0946">Virion</keyword>
<proteinExistence type="predicted"/>
<evidence type="ECO:0000256" key="2">
    <source>
        <dbReference type="ARBA" id="ARBA00022595"/>
    </source>
</evidence>
<organism evidence="7">
    <name type="scientific">marine sediment metagenome</name>
    <dbReference type="NCBI Taxonomy" id="412755"/>
    <lineage>
        <taxon>unclassified sequences</taxon>
        <taxon>metagenomes</taxon>
        <taxon>ecological metagenomes</taxon>
    </lineage>
</organism>
<reference evidence="7" key="1">
    <citation type="journal article" date="2015" name="Nature">
        <title>Complex archaea that bridge the gap between prokaryotes and eukaryotes.</title>
        <authorList>
            <person name="Spang A."/>
            <person name="Saw J.H."/>
            <person name="Jorgensen S.L."/>
            <person name="Zaremba-Niedzwiedzka K."/>
            <person name="Martijn J."/>
            <person name="Lind A.E."/>
            <person name="van Eijk R."/>
            <person name="Schleper C."/>
            <person name="Guy L."/>
            <person name="Ettema T.J."/>
        </authorList>
    </citation>
    <scope>NUCLEOTIDE SEQUENCE</scope>
</reference>
<comment type="subcellular location">
    <subcellularLocation>
        <location evidence="1">Virion</location>
    </subcellularLocation>
</comment>
<dbReference type="AlphaFoldDB" id="A0A0F9G732"/>
<protein>
    <submittedName>
        <fullName evidence="7">Uncharacterized protein</fullName>
    </submittedName>
</protein>
<gene>
    <name evidence="7" type="ORF">LCGC14_2156510</name>
</gene>
<accession>A0A0F9G732</accession>
<dbReference type="InterPro" id="IPR020991">
    <property type="entry name" value="Connector_podovirus"/>
</dbReference>
<keyword evidence="3" id="KW-1188">Viral release from host cell</keyword>
<keyword evidence="2" id="KW-1162">Viral penetration into host cytoplasm</keyword>
<evidence type="ECO:0000256" key="1">
    <source>
        <dbReference type="ARBA" id="ARBA00004328"/>
    </source>
</evidence>
<dbReference type="EMBL" id="LAZR01027584">
    <property type="protein sequence ID" value="KKL65285.1"/>
    <property type="molecule type" value="Genomic_DNA"/>
</dbReference>
<comment type="caution">
    <text evidence="7">The sequence shown here is derived from an EMBL/GenBank/DDBJ whole genome shotgun (WGS) entry which is preliminary data.</text>
</comment>
<keyword evidence="5" id="KW-0231">Viral genome packaging</keyword>